<evidence type="ECO:0000256" key="2">
    <source>
        <dbReference type="ARBA" id="ARBA00022448"/>
    </source>
</evidence>
<dbReference type="AlphaFoldDB" id="A0A1T5KQY8"/>
<evidence type="ECO:0000256" key="1">
    <source>
        <dbReference type="ARBA" id="ARBA00008520"/>
    </source>
</evidence>
<accession>A0A1T5KQY8</accession>
<dbReference type="PANTHER" id="PTHR30061">
    <property type="entry name" value="MALTOSE-BINDING PERIPLASMIC PROTEIN"/>
    <property type="match status" value="1"/>
</dbReference>
<dbReference type="RefSeq" id="WP_245807066.1">
    <property type="nucleotide sequence ID" value="NZ_FUZQ01000004.1"/>
</dbReference>
<reference evidence="6 7" key="1">
    <citation type="submission" date="2017-02" db="EMBL/GenBank/DDBJ databases">
        <authorList>
            <person name="Peterson S.W."/>
        </authorList>
    </citation>
    <scope>NUCLEOTIDE SEQUENCE [LARGE SCALE GENOMIC DNA]</scope>
    <source>
        <strain evidence="6 7">DSM 21481</strain>
    </source>
</reference>
<feature type="region of interest" description="Disordered" evidence="4">
    <location>
        <begin position="415"/>
        <end position="438"/>
    </location>
</feature>
<evidence type="ECO:0000256" key="4">
    <source>
        <dbReference type="SAM" id="MobiDB-lite"/>
    </source>
</evidence>
<dbReference type="GO" id="GO:0015768">
    <property type="term" value="P:maltose transport"/>
    <property type="evidence" value="ECO:0007669"/>
    <property type="project" value="TreeGrafter"/>
</dbReference>
<dbReference type="PANTHER" id="PTHR30061:SF50">
    <property type="entry name" value="MALTOSE_MALTODEXTRIN-BINDING PERIPLASMIC PROTEIN"/>
    <property type="match status" value="1"/>
</dbReference>
<dbReference type="InterPro" id="IPR006059">
    <property type="entry name" value="SBP"/>
</dbReference>
<dbReference type="GO" id="GO:0055052">
    <property type="term" value="C:ATP-binding cassette (ABC) transporter complex, substrate-binding subunit-containing"/>
    <property type="evidence" value="ECO:0007669"/>
    <property type="project" value="TreeGrafter"/>
</dbReference>
<feature type="chain" id="PRO_5012278772" evidence="5">
    <location>
        <begin position="27"/>
        <end position="438"/>
    </location>
</feature>
<dbReference type="GO" id="GO:0042956">
    <property type="term" value="P:maltodextrin transmembrane transport"/>
    <property type="evidence" value="ECO:0007669"/>
    <property type="project" value="TreeGrafter"/>
</dbReference>
<dbReference type="STRING" id="526729.SAMN04324258_2247"/>
<dbReference type="Pfam" id="PF01547">
    <property type="entry name" value="SBP_bac_1"/>
    <property type="match status" value="1"/>
</dbReference>
<comment type="similarity">
    <text evidence="1">Belongs to the bacterial solute-binding protein 1 family.</text>
</comment>
<organism evidence="6 7">
    <name type="scientific">Krasilnikoviella flava</name>
    <dbReference type="NCBI Taxonomy" id="526729"/>
    <lineage>
        <taxon>Bacteria</taxon>
        <taxon>Bacillati</taxon>
        <taxon>Actinomycetota</taxon>
        <taxon>Actinomycetes</taxon>
        <taxon>Micrococcales</taxon>
        <taxon>Promicromonosporaceae</taxon>
        <taxon>Krasilnikoviella</taxon>
    </lineage>
</organism>
<protein>
    <submittedName>
        <fullName evidence="6">N,N'-diacetylchitobiose transport system substrate-binding protein</fullName>
    </submittedName>
</protein>
<gene>
    <name evidence="6" type="ORF">SAMN04324258_2247</name>
</gene>
<proteinExistence type="inferred from homology"/>
<dbReference type="GO" id="GO:1901982">
    <property type="term" value="F:maltose binding"/>
    <property type="evidence" value="ECO:0007669"/>
    <property type="project" value="TreeGrafter"/>
</dbReference>
<feature type="signal peptide" evidence="5">
    <location>
        <begin position="1"/>
        <end position="26"/>
    </location>
</feature>
<keyword evidence="2" id="KW-0813">Transport</keyword>
<evidence type="ECO:0000256" key="3">
    <source>
        <dbReference type="ARBA" id="ARBA00022729"/>
    </source>
</evidence>
<dbReference type="Gene3D" id="3.40.190.10">
    <property type="entry name" value="Periplasmic binding protein-like II"/>
    <property type="match status" value="2"/>
</dbReference>
<evidence type="ECO:0000313" key="7">
    <source>
        <dbReference type="Proteomes" id="UP000189777"/>
    </source>
</evidence>
<dbReference type="Proteomes" id="UP000189777">
    <property type="component" value="Unassembled WGS sequence"/>
</dbReference>
<dbReference type="CDD" id="cd14747">
    <property type="entry name" value="PBP2_MalE"/>
    <property type="match status" value="1"/>
</dbReference>
<name>A0A1T5KQY8_9MICO</name>
<dbReference type="EMBL" id="FUZQ01000004">
    <property type="protein sequence ID" value="SKC65698.1"/>
    <property type="molecule type" value="Genomic_DNA"/>
</dbReference>
<sequence>MRRDMWTRKNVGAVATAALVALGVAACGSGSDGSDGGDGTVDGEGKTLDVWIMQGTNPSADTFFDEVSTAFKEETGADLNVEFVEWADAHDRFVTSIAGNATPDVAETGTTWTPELADAGALAPLDDFVAEAGLGDDLVDGLVEAGTYDEQLYGMPWYAGVRSLVYNTEIFEKAGVEPPTTWAEIESAAEAIKAEFPDKTAIAVPGDAEFTVYPWVWGAGGDVATQDGDTWTSGLDSPEAQEGLSFWTGLAKDGYSSAGATTWRETDVLDAFAQGDVGMAVMGSWTPGAIVEANKDMEGKFAAVPIPGKDGGMSPSVLGGSHLSMFSTAEDQDLAFAFIEMMTTGDFATKWGEQAGYFPGQKSLLDETLKSTDPLVAPFAKQFVEGGASVPVSPEFGAVQAKLTTSTMMQSILSGSEDVPTASTKAAEEMTSLLNGGS</sequence>
<keyword evidence="7" id="KW-1185">Reference proteome</keyword>
<evidence type="ECO:0000256" key="5">
    <source>
        <dbReference type="SAM" id="SignalP"/>
    </source>
</evidence>
<evidence type="ECO:0000313" key="6">
    <source>
        <dbReference type="EMBL" id="SKC65698.1"/>
    </source>
</evidence>
<dbReference type="PROSITE" id="PS51257">
    <property type="entry name" value="PROKAR_LIPOPROTEIN"/>
    <property type="match status" value="1"/>
</dbReference>
<dbReference type="SUPFAM" id="SSF53850">
    <property type="entry name" value="Periplasmic binding protein-like II"/>
    <property type="match status" value="1"/>
</dbReference>
<keyword evidence="3 5" id="KW-0732">Signal</keyword>